<keyword evidence="2 5" id="KW-0812">Transmembrane</keyword>
<evidence type="ECO:0000256" key="5">
    <source>
        <dbReference type="SAM" id="Phobius"/>
    </source>
</evidence>
<dbReference type="InterPro" id="IPR001828">
    <property type="entry name" value="ANF_lig-bd_rcpt"/>
</dbReference>
<comment type="subcellular location">
    <subcellularLocation>
        <location evidence="1">Membrane</location>
    </subcellularLocation>
</comment>
<dbReference type="Pfam" id="PF01094">
    <property type="entry name" value="ANF_receptor"/>
    <property type="match status" value="1"/>
</dbReference>
<feature type="domain" description="Receptor ligand binding region" evidence="6">
    <location>
        <begin position="23"/>
        <end position="322"/>
    </location>
</feature>
<name>A0A914YDB7_9BILA</name>
<reference evidence="8" key="1">
    <citation type="submission" date="2022-11" db="UniProtKB">
        <authorList>
            <consortium name="WormBaseParasite"/>
        </authorList>
    </citation>
    <scope>IDENTIFICATION</scope>
</reference>
<dbReference type="InterPro" id="IPR028082">
    <property type="entry name" value="Peripla_BP_I"/>
</dbReference>
<evidence type="ECO:0000313" key="7">
    <source>
        <dbReference type="Proteomes" id="UP000887577"/>
    </source>
</evidence>
<keyword evidence="7" id="KW-1185">Reference proteome</keyword>
<evidence type="ECO:0000259" key="6">
    <source>
        <dbReference type="Pfam" id="PF01094"/>
    </source>
</evidence>
<keyword evidence="3 5" id="KW-1133">Transmembrane helix</keyword>
<dbReference type="WBParaSite" id="PSU_v2.g15443.t1">
    <property type="protein sequence ID" value="PSU_v2.g15443.t1"/>
    <property type="gene ID" value="PSU_v2.g15443"/>
</dbReference>
<dbReference type="AlphaFoldDB" id="A0A914YDB7"/>
<dbReference type="Gene3D" id="3.40.50.2300">
    <property type="match status" value="2"/>
</dbReference>
<evidence type="ECO:0000256" key="2">
    <source>
        <dbReference type="ARBA" id="ARBA00022692"/>
    </source>
</evidence>
<dbReference type="SUPFAM" id="SSF53822">
    <property type="entry name" value="Periplasmic binding protein-like I"/>
    <property type="match status" value="1"/>
</dbReference>
<accession>A0A914YDB7</accession>
<evidence type="ECO:0000256" key="1">
    <source>
        <dbReference type="ARBA" id="ARBA00004370"/>
    </source>
</evidence>
<evidence type="ECO:0000256" key="3">
    <source>
        <dbReference type="ARBA" id="ARBA00022989"/>
    </source>
</evidence>
<organism evidence="7 8">
    <name type="scientific">Panagrolaimus superbus</name>
    <dbReference type="NCBI Taxonomy" id="310955"/>
    <lineage>
        <taxon>Eukaryota</taxon>
        <taxon>Metazoa</taxon>
        <taxon>Ecdysozoa</taxon>
        <taxon>Nematoda</taxon>
        <taxon>Chromadorea</taxon>
        <taxon>Rhabditida</taxon>
        <taxon>Tylenchina</taxon>
        <taxon>Panagrolaimomorpha</taxon>
        <taxon>Panagrolaimoidea</taxon>
        <taxon>Panagrolaimidae</taxon>
        <taxon>Panagrolaimus</taxon>
    </lineage>
</organism>
<evidence type="ECO:0000256" key="4">
    <source>
        <dbReference type="ARBA" id="ARBA00023136"/>
    </source>
</evidence>
<evidence type="ECO:0000313" key="8">
    <source>
        <dbReference type="WBParaSite" id="PSU_v2.g15443.t1"/>
    </source>
</evidence>
<proteinExistence type="predicted"/>
<sequence>MEIFPLIDTSKGCGIGSNRYDGAALAMQYYYNNNISALFGPVCPDDLEITTGLSMAWNILQFNFWRDSNYDIDSNSIVQMSTSSASNIAANIVSVLNLLNWAKIGIVQCSDCYEASASLPSAFETIKRVLEERGIEVLITIECSKNNLTNIEQFATILKELNFRARIILPFFGNSLTSYTNFLRAFKKAGLAKNDYSIIITLAQYSLATPKPDTPWIVNGVVDQEILGWYDNVIVLMNDYYDMPIVQNYITTHGNMAIDKALVYIQFYEAIFLYNTFLKTAYNSTKNPQIYQNSTIIINSMRNQKIVGPFGQISLDGNNQRLGPFRTFVILTEKNGSIGFINITYTSTCGVGVKSFDKKCTALTADLINPNMDYVKTLPPDIPSCGFHSELCDQKGTIIIVVAVMGAVSIAITIFLCARKMKSGESASMPWAVASSTVRFIDENFKGSTEAKNRI</sequence>
<keyword evidence="4 5" id="KW-0472">Membrane</keyword>
<feature type="transmembrane region" description="Helical" evidence="5">
    <location>
        <begin position="398"/>
        <end position="418"/>
    </location>
</feature>
<dbReference type="GO" id="GO:0016020">
    <property type="term" value="C:membrane"/>
    <property type="evidence" value="ECO:0007669"/>
    <property type="project" value="UniProtKB-SubCell"/>
</dbReference>
<protein>
    <submittedName>
        <fullName evidence="8">Receptor ligand binding region domain-containing protein</fullName>
    </submittedName>
</protein>
<dbReference type="Proteomes" id="UP000887577">
    <property type="component" value="Unplaced"/>
</dbReference>